<gene>
    <name evidence="1" type="ORF">SNE35_05315</name>
</gene>
<name>A0ABU5DDT2_9BURK</name>
<keyword evidence="1" id="KW-0418">Kinase</keyword>
<dbReference type="EMBL" id="JAXCLA010000002">
    <property type="protein sequence ID" value="MDY0743910.1"/>
    <property type="molecule type" value="Genomic_DNA"/>
</dbReference>
<keyword evidence="1" id="KW-0808">Transferase</keyword>
<dbReference type="NCBIfam" id="NF038262">
    <property type="entry name" value="SiaB_fam_kinase"/>
    <property type="match status" value="1"/>
</dbReference>
<evidence type="ECO:0000313" key="2">
    <source>
        <dbReference type="Proteomes" id="UP001285263"/>
    </source>
</evidence>
<comment type="caution">
    <text evidence="1">The sequence shown here is derived from an EMBL/GenBank/DDBJ whole genome shotgun (WGS) entry which is preliminary data.</text>
</comment>
<dbReference type="GO" id="GO:0016301">
    <property type="term" value="F:kinase activity"/>
    <property type="evidence" value="ECO:0007669"/>
    <property type="project" value="UniProtKB-KW"/>
</dbReference>
<dbReference type="RefSeq" id="WP_320421823.1">
    <property type="nucleotide sequence ID" value="NZ_JAXCLA010000002.1"/>
</dbReference>
<dbReference type="InterPro" id="IPR046239">
    <property type="entry name" value="DUF6272"/>
</dbReference>
<reference evidence="1 2" key="1">
    <citation type="submission" date="2023-11" db="EMBL/GenBank/DDBJ databases">
        <title>Paucibacter sp. nov., isolated from fresh soil in Korea.</title>
        <authorList>
            <person name="Le N.T.T."/>
        </authorList>
    </citation>
    <scope>NUCLEOTIDE SEQUENCE [LARGE SCALE GENOMIC DNA]</scope>
    <source>
        <strain evidence="1 2">R3-3</strain>
    </source>
</reference>
<protein>
    <submittedName>
        <fullName evidence="1">SiaB family protein kinase</fullName>
    </submittedName>
</protein>
<dbReference type="Proteomes" id="UP001285263">
    <property type="component" value="Unassembled WGS sequence"/>
</dbReference>
<proteinExistence type="predicted"/>
<evidence type="ECO:0000313" key="1">
    <source>
        <dbReference type="EMBL" id="MDY0743910.1"/>
    </source>
</evidence>
<sequence>MSTHPKEQERYTQYSEFCELARQKNVIFYYVGYFSQNIVSAMAEAVRLRFEQAGTAGPIRRRLFSCFVEMAQNIIHYSADALTPPQQDRDELRHGSVCIGMDEEGRYFLLCANPVDLEVADMLRERLETLRTMTLDEIKASYREQLRSETPEDSKGAGLGFLTMARDASEPLEFEFQKTNGDAATAMFVLKTTI</sequence>
<accession>A0ABU5DDT2</accession>
<organism evidence="1 2">
    <name type="scientific">Roseateles agri</name>
    <dbReference type="NCBI Taxonomy" id="3098619"/>
    <lineage>
        <taxon>Bacteria</taxon>
        <taxon>Pseudomonadati</taxon>
        <taxon>Pseudomonadota</taxon>
        <taxon>Betaproteobacteria</taxon>
        <taxon>Burkholderiales</taxon>
        <taxon>Sphaerotilaceae</taxon>
        <taxon>Roseateles</taxon>
    </lineage>
</organism>
<keyword evidence="2" id="KW-1185">Reference proteome</keyword>
<dbReference type="Pfam" id="PF19788">
    <property type="entry name" value="DUF6272"/>
    <property type="match status" value="1"/>
</dbReference>